<dbReference type="EMBL" id="NAAD01000001">
    <property type="protein sequence ID" value="ORJ63332.1"/>
    <property type="molecule type" value="Genomic_DNA"/>
</dbReference>
<evidence type="ECO:0000256" key="6">
    <source>
        <dbReference type="ARBA" id="ARBA00022932"/>
    </source>
</evidence>
<dbReference type="SUPFAM" id="SSF52540">
    <property type="entry name" value="P-loop containing nucleoside triphosphate hydrolases"/>
    <property type="match status" value="1"/>
</dbReference>
<keyword evidence="4" id="KW-0548">Nucleotidyltransferase</keyword>
<dbReference type="GO" id="GO:0008408">
    <property type="term" value="F:3'-5' exonuclease activity"/>
    <property type="evidence" value="ECO:0007669"/>
    <property type="project" value="InterPro"/>
</dbReference>
<dbReference type="NCBIfam" id="TIGR00678">
    <property type="entry name" value="holB"/>
    <property type="match status" value="1"/>
</dbReference>
<evidence type="ECO:0000313" key="9">
    <source>
        <dbReference type="EMBL" id="ORJ63332.1"/>
    </source>
</evidence>
<accession>A0A1X0YE09</accession>
<protein>
    <recommendedName>
        <fullName evidence="2">DNA polymerase III subunit delta'</fullName>
        <ecNumber evidence="1">2.7.7.7</ecNumber>
    </recommendedName>
</protein>
<keyword evidence="5" id="KW-0235">DNA replication</keyword>
<evidence type="ECO:0000256" key="4">
    <source>
        <dbReference type="ARBA" id="ARBA00022695"/>
    </source>
</evidence>
<dbReference type="InterPro" id="IPR027417">
    <property type="entry name" value="P-loop_NTPase"/>
</dbReference>
<dbReference type="Gene3D" id="3.40.50.300">
    <property type="entry name" value="P-loop containing nucleotide triphosphate hydrolases"/>
    <property type="match status" value="1"/>
</dbReference>
<dbReference type="RefSeq" id="WP_085008311.1">
    <property type="nucleotide sequence ID" value="NZ_NAAD01000001.1"/>
</dbReference>
<dbReference type="InterPro" id="IPR050238">
    <property type="entry name" value="DNA_Rep/Repair_Clamp_Loader"/>
</dbReference>
<dbReference type="FunFam" id="3.40.50.300:FF:001255">
    <property type="entry name" value="DNA polymerase III subunit delta"/>
    <property type="match status" value="1"/>
</dbReference>
<dbReference type="InterPro" id="IPR004622">
    <property type="entry name" value="DNA_pol_HolB"/>
</dbReference>
<keyword evidence="3" id="KW-0808">Transferase</keyword>
<dbReference type="EC" id="2.7.7.7" evidence="1"/>
<proteinExistence type="predicted"/>
<keyword evidence="6" id="KW-0239">DNA-directed DNA polymerase</keyword>
<dbReference type="InterPro" id="IPR015199">
    <property type="entry name" value="DNA_pol_III_delta_C"/>
</dbReference>
<evidence type="ECO:0000256" key="1">
    <source>
        <dbReference type="ARBA" id="ARBA00012417"/>
    </source>
</evidence>
<comment type="catalytic activity">
    <reaction evidence="7">
        <text>DNA(n) + a 2'-deoxyribonucleoside 5'-triphosphate = DNA(n+1) + diphosphate</text>
        <dbReference type="Rhea" id="RHEA:22508"/>
        <dbReference type="Rhea" id="RHEA-COMP:17339"/>
        <dbReference type="Rhea" id="RHEA-COMP:17340"/>
        <dbReference type="ChEBI" id="CHEBI:33019"/>
        <dbReference type="ChEBI" id="CHEBI:61560"/>
        <dbReference type="ChEBI" id="CHEBI:173112"/>
        <dbReference type="EC" id="2.7.7.7"/>
    </reaction>
</comment>
<evidence type="ECO:0000256" key="3">
    <source>
        <dbReference type="ARBA" id="ARBA00022679"/>
    </source>
</evidence>
<dbReference type="Gene3D" id="1.20.272.10">
    <property type="match status" value="1"/>
</dbReference>
<comment type="caution">
    <text evidence="9">The sequence shown here is derived from an EMBL/GenBank/DDBJ whole genome shotgun (WGS) entry which is preliminary data.</text>
</comment>
<sequence>MTFEQILGHQSQKEILRRALASDRLAHAYLFEGPEGIGKRLMALGVARAVFCSRGTGCGDCVACRKVDHHNHPDLHLLEVEGTSIKIDQIRELQRSLSLRPLEAKKKICLINGAEYLNPAAGNALLKTLEEPPGDALIILLSAHPDRLLSTIRSRCQRLPFRRLQRDVLQQVLQQQLGIGDAESHVLSALAEGSFKKAFGKDRRLYLEQRRELLRELTALTGGSILPRFEFAEKLAGQKEQLQEILGIFQTFFRDLLLHKHGRPENEWVNLDLREKIERVARLETEESLLLKLDALAATRLQLERNVNRQLAMEVLLQRLAPA</sequence>
<dbReference type="OrthoDB" id="9810148at2"/>
<dbReference type="Proteomes" id="UP000193136">
    <property type="component" value="Unassembled WGS sequence"/>
</dbReference>
<reference evidence="9 10" key="1">
    <citation type="submission" date="2017-03" db="EMBL/GenBank/DDBJ databases">
        <title>Genome sequence of Geothermobacter sp. EPR-M, Deep-Sea Iron Reducer.</title>
        <authorList>
            <person name="Tully B."/>
            <person name="Savalia P."/>
            <person name="Abuyen K."/>
            <person name="Baughan C."/>
            <person name="Romero E."/>
            <person name="Ronkowski C."/>
            <person name="Torres B."/>
            <person name="Tremblay J."/>
            <person name="Trujillo A."/>
            <person name="Tyler M."/>
            <person name="Perez-Rodriguez I."/>
            <person name="Amend J."/>
        </authorList>
    </citation>
    <scope>NUCLEOTIDE SEQUENCE [LARGE SCALE GENOMIC DNA]</scope>
    <source>
        <strain evidence="9 10">EPR-M</strain>
    </source>
</reference>
<evidence type="ECO:0000259" key="8">
    <source>
        <dbReference type="Pfam" id="PF09115"/>
    </source>
</evidence>
<gene>
    <name evidence="9" type="ORF">B5V00_00245</name>
</gene>
<evidence type="ECO:0000256" key="2">
    <source>
        <dbReference type="ARBA" id="ARBA00014363"/>
    </source>
</evidence>
<keyword evidence="10" id="KW-1185">Reference proteome</keyword>
<dbReference type="GO" id="GO:0003677">
    <property type="term" value="F:DNA binding"/>
    <property type="evidence" value="ECO:0007669"/>
    <property type="project" value="InterPro"/>
</dbReference>
<organism evidence="9 10">
    <name type="scientific">Geothermobacter hydrogeniphilus</name>
    <dbReference type="NCBI Taxonomy" id="1969733"/>
    <lineage>
        <taxon>Bacteria</taxon>
        <taxon>Pseudomonadati</taxon>
        <taxon>Thermodesulfobacteriota</taxon>
        <taxon>Desulfuromonadia</taxon>
        <taxon>Desulfuromonadales</taxon>
        <taxon>Geothermobacteraceae</taxon>
        <taxon>Geothermobacter</taxon>
    </lineage>
</organism>
<feature type="domain" description="DNA polymerase III delta subunit C-terminal" evidence="8">
    <location>
        <begin position="207"/>
        <end position="320"/>
    </location>
</feature>
<dbReference type="AlphaFoldDB" id="A0A1X0YE09"/>
<evidence type="ECO:0000256" key="7">
    <source>
        <dbReference type="ARBA" id="ARBA00049244"/>
    </source>
</evidence>
<evidence type="ECO:0000313" key="10">
    <source>
        <dbReference type="Proteomes" id="UP000193136"/>
    </source>
</evidence>
<dbReference type="GO" id="GO:0009360">
    <property type="term" value="C:DNA polymerase III complex"/>
    <property type="evidence" value="ECO:0007669"/>
    <property type="project" value="InterPro"/>
</dbReference>
<dbReference type="PANTHER" id="PTHR11669:SF8">
    <property type="entry name" value="DNA POLYMERASE III SUBUNIT DELTA"/>
    <property type="match status" value="1"/>
</dbReference>
<dbReference type="STRING" id="1969733.B5V00_00245"/>
<evidence type="ECO:0000256" key="5">
    <source>
        <dbReference type="ARBA" id="ARBA00022705"/>
    </source>
</evidence>
<dbReference type="PANTHER" id="PTHR11669">
    <property type="entry name" value="REPLICATION FACTOR C / DNA POLYMERASE III GAMMA-TAU SUBUNIT"/>
    <property type="match status" value="1"/>
</dbReference>
<dbReference type="GO" id="GO:0006261">
    <property type="term" value="P:DNA-templated DNA replication"/>
    <property type="evidence" value="ECO:0007669"/>
    <property type="project" value="TreeGrafter"/>
</dbReference>
<dbReference type="Pfam" id="PF09115">
    <property type="entry name" value="DNApol3-delta_C"/>
    <property type="match status" value="1"/>
</dbReference>
<dbReference type="Pfam" id="PF13177">
    <property type="entry name" value="DNA_pol3_delta2"/>
    <property type="match status" value="1"/>
</dbReference>
<dbReference type="GO" id="GO:0003887">
    <property type="term" value="F:DNA-directed DNA polymerase activity"/>
    <property type="evidence" value="ECO:0007669"/>
    <property type="project" value="UniProtKB-KW"/>
</dbReference>
<name>A0A1X0YE09_9BACT</name>